<evidence type="ECO:0000313" key="3">
    <source>
        <dbReference type="EMBL" id="WVZ05087.1"/>
    </source>
</evidence>
<keyword evidence="2" id="KW-0732">Signal</keyword>
<dbReference type="AlphaFoldDB" id="A0AAQ3RSP0"/>
<name>A0AAQ3RSP0_VIGMU</name>
<evidence type="ECO:0000256" key="1">
    <source>
        <dbReference type="SAM" id="MobiDB-lite"/>
    </source>
</evidence>
<organism evidence="3 4">
    <name type="scientific">Vigna mungo</name>
    <name type="common">Black gram</name>
    <name type="synonym">Phaseolus mungo</name>
    <dbReference type="NCBI Taxonomy" id="3915"/>
    <lineage>
        <taxon>Eukaryota</taxon>
        <taxon>Viridiplantae</taxon>
        <taxon>Streptophyta</taxon>
        <taxon>Embryophyta</taxon>
        <taxon>Tracheophyta</taxon>
        <taxon>Spermatophyta</taxon>
        <taxon>Magnoliopsida</taxon>
        <taxon>eudicotyledons</taxon>
        <taxon>Gunneridae</taxon>
        <taxon>Pentapetalae</taxon>
        <taxon>rosids</taxon>
        <taxon>fabids</taxon>
        <taxon>Fabales</taxon>
        <taxon>Fabaceae</taxon>
        <taxon>Papilionoideae</taxon>
        <taxon>50 kb inversion clade</taxon>
        <taxon>NPAAA clade</taxon>
        <taxon>indigoferoid/millettioid clade</taxon>
        <taxon>Phaseoleae</taxon>
        <taxon>Vigna</taxon>
    </lineage>
</organism>
<evidence type="ECO:0000256" key="2">
    <source>
        <dbReference type="SAM" id="SignalP"/>
    </source>
</evidence>
<feature type="region of interest" description="Disordered" evidence="1">
    <location>
        <begin position="70"/>
        <end position="103"/>
    </location>
</feature>
<protein>
    <submittedName>
        <fullName evidence="3">Uncharacterized protein</fullName>
    </submittedName>
</protein>
<accession>A0AAQ3RSP0</accession>
<dbReference type="EMBL" id="CP144695">
    <property type="protein sequence ID" value="WVZ05087.1"/>
    <property type="molecule type" value="Genomic_DNA"/>
</dbReference>
<keyword evidence="4" id="KW-1185">Reference proteome</keyword>
<evidence type="ECO:0000313" key="4">
    <source>
        <dbReference type="Proteomes" id="UP001374535"/>
    </source>
</evidence>
<gene>
    <name evidence="3" type="ORF">V8G54_018433</name>
</gene>
<feature type="chain" id="PRO_5042985694" evidence="2">
    <location>
        <begin position="28"/>
        <end position="113"/>
    </location>
</feature>
<dbReference type="Proteomes" id="UP001374535">
    <property type="component" value="Chromosome 6"/>
</dbReference>
<feature type="signal peptide" evidence="2">
    <location>
        <begin position="1"/>
        <end position="27"/>
    </location>
</feature>
<reference evidence="3 4" key="1">
    <citation type="journal article" date="2023" name="Life. Sci Alliance">
        <title>Evolutionary insights into 3D genome organization and epigenetic landscape of Vigna mungo.</title>
        <authorList>
            <person name="Junaid A."/>
            <person name="Singh B."/>
            <person name="Bhatia S."/>
        </authorList>
    </citation>
    <scope>NUCLEOTIDE SEQUENCE [LARGE SCALE GENOMIC DNA]</scope>
    <source>
        <strain evidence="3">Urdbean</strain>
    </source>
</reference>
<proteinExistence type="predicted"/>
<sequence length="113" mass="12390">MKKRAWSPLVMWVMVIWLYGLLSIAASSKSNGTTSLCDASVEDCLLDSWLPTISSSHFRRVLDDKDKYSSLKTGNRNKPAAIIDPATGRYKNSGPGAGPGQPSCRNAYYRCTS</sequence>